<keyword evidence="1" id="KW-0472">Membrane</keyword>
<keyword evidence="1" id="KW-1133">Transmembrane helix</keyword>
<proteinExistence type="predicted"/>
<evidence type="ECO:0000256" key="1">
    <source>
        <dbReference type="SAM" id="Phobius"/>
    </source>
</evidence>
<reference evidence="2 3" key="1">
    <citation type="submission" date="2016-10" db="EMBL/GenBank/DDBJ databases">
        <authorList>
            <person name="de Groot N.N."/>
        </authorList>
    </citation>
    <scope>NUCLEOTIDE SEQUENCE [LARGE SCALE GENOMIC DNA]</scope>
    <source>
        <strain evidence="2 3">DSM 22489</strain>
    </source>
</reference>
<protein>
    <submittedName>
        <fullName evidence="2">Pilus assembly protein Flp/PilA</fullName>
    </submittedName>
</protein>
<dbReference type="Proteomes" id="UP000236728">
    <property type="component" value="Unassembled WGS sequence"/>
</dbReference>
<dbReference type="Pfam" id="PF04964">
    <property type="entry name" value="Flp_Fap"/>
    <property type="match status" value="1"/>
</dbReference>
<sequence length="66" mass="7110">MHLAVPLTLGWDRMVSFYIEENGQDLIEYALVAGLIGLSAILSLNTVTTKIKNAFSNIGSQLTSAV</sequence>
<dbReference type="InterPro" id="IPR007047">
    <property type="entry name" value="Flp_Fap"/>
</dbReference>
<keyword evidence="3" id="KW-1185">Reference proteome</keyword>
<feature type="transmembrane region" description="Helical" evidence="1">
    <location>
        <begin position="26"/>
        <end position="47"/>
    </location>
</feature>
<dbReference type="AlphaFoldDB" id="A0A1H6A7K9"/>
<gene>
    <name evidence="2" type="ORF">SAMN05421819_2959</name>
</gene>
<accession>A0A1H6A7K9</accession>
<evidence type="ECO:0000313" key="3">
    <source>
        <dbReference type="Proteomes" id="UP000236728"/>
    </source>
</evidence>
<keyword evidence="1" id="KW-0812">Transmembrane</keyword>
<organism evidence="2 3">
    <name type="scientific">Bryocella elongata</name>
    <dbReference type="NCBI Taxonomy" id="863522"/>
    <lineage>
        <taxon>Bacteria</taxon>
        <taxon>Pseudomonadati</taxon>
        <taxon>Acidobacteriota</taxon>
        <taxon>Terriglobia</taxon>
        <taxon>Terriglobales</taxon>
        <taxon>Acidobacteriaceae</taxon>
        <taxon>Bryocella</taxon>
    </lineage>
</organism>
<name>A0A1H6A7K9_9BACT</name>
<evidence type="ECO:0000313" key="2">
    <source>
        <dbReference type="EMBL" id="SEG44300.1"/>
    </source>
</evidence>
<dbReference type="EMBL" id="FNVA01000005">
    <property type="protein sequence ID" value="SEG44300.1"/>
    <property type="molecule type" value="Genomic_DNA"/>
</dbReference>